<dbReference type="PROSITE" id="PS00913">
    <property type="entry name" value="ADH_IRON_1"/>
    <property type="match status" value="1"/>
</dbReference>
<dbReference type="InterPro" id="IPR016205">
    <property type="entry name" value="Glycerol_DH"/>
</dbReference>
<feature type="binding site" evidence="11">
    <location>
        <position position="126"/>
    </location>
    <ligand>
        <name>NAD(+)</name>
        <dbReference type="ChEBI" id="CHEBI:57540"/>
    </ligand>
</feature>
<evidence type="ECO:0000256" key="1">
    <source>
        <dbReference type="ARBA" id="ARBA00007358"/>
    </source>
</evidence>
<dbReference type="PROSITE" id="PS00060">
    <property type="entry name" value="ADH_IRON_2"/>
    <property type="match status" value="1"/>
</dbReference>
<evidence type="ECO:0000256" key="7">
    <source>
        <dbReference type="ARBA" id="ARBA00040132"/>
    </source>
</evidence>
<evidence type="ECO:0000256" key="10">
    <source>
        <dbReference type="PIRSR" id="PIRSR000112-2"/>
    </source>
</evidence>
<dbReference type="Pfam" id="PF00465">
    <property type="entry name" value="Fe-ADH"/>
    <property type="match status" value="1"/>
</dbReference>
<accession>A0A9D1HLB7</accession>
<evidence type="ECO:0000256" key="3">
    <source>
        <dbReference type="ARBA" id="ARBA00023002"/>
    </source>
</evidence>
<comment type="catalytic activity">
    <reaction evidence="8">
        <text>glycerol + NAD(+) = dihydroxyacetone + NADH + H(+)</text>
        <dbReference type="Rhea" id="RHEA:13769"/>
        <dbReference type="ChEBI" id="CHEBI:15378"/>
        <dbReference type="ChEBI" id="CHEBI:16016"/>
        <dbReference type="ChEBI" id="CHEBI:17754"/>
        <dbReference type="ChEBI" id="CHEBI:57540"/>
        <dbReference type="ChEBI" id="CHEBI:57945"/>
        <dbReference type="EC" id="1.1.1.6"/>
    </reaction>
</comment>
<feature type="binding site" evidence="11">
    <location>
        <begin position="93"/>
        <end position="97"/>
    </location>
    <ligand>
        <name>NAD(+)</name>
        <dbReference type="ChEBI" id="CHEBI:57540"/>
    </ligand>
</feature>
<dbReference type="PIRSF" id="PIRSF000112">
    <property type="entry name" value="Glycerol_dehydrogenase"/>
    <property type="match status" value="1"/>
</dbReference>
<comment type="cofactor">
    <cofactor evidence="9">
        <name>Zn(2+)</name>
        <dbReference type="ChEBI" id="CHEBI:29105"/>
    </cofactor>
    <text evidence="9">Binds 1 zinc ion per subunit.</text>
</comment>
<feature type="binding site" evidence="10">
    <location>
        <position position="120"/>
    </location>
    <ligand>
        <name>glycerol</name>
        <dbReference type="ChEBI" id="CHEBI:17754"/>
    </ligand>
</feature>
<dbReference type="Gene3D" id="3.40.50.1970">
    <property type="match status" value="1"/>
</dbReference>
<dbReference type="PANTHER" id="PTHR43616">
    <property type="entry name" value="GLYCEROL DEHYDROGENASE"/>
    <property type="match status" value="1"/>
</dbReference>
<evidence type="ECO:0000256" key="8">
    <source>
        <dbReference type="ARBA" id="ARBA00049006"/>
    </source>
</evidence>
<keyword evidence="4 11" id="KW-0520">NAD</keyword>
<keyword evidence="9" id="KW-0862">Zinc</keyword>
<organism evidence="13 14">
    <name type="scientific">Candidatus Fimiplasma intestinipullorum</name>
    <dbReference type="NCBI Taxonomy" id="2840825"/>
    <lineage>
        <taxon>Bacteria</taxon>
        <taxon>Bacillati</taxon>
        <taxon>Bacillota</taxon>
        <taxon>Clostridia</taxon>
        <taxon>Eubacteriales</taxon>
        <taxon>Candidatus Fimiplasma</taxon>
    </lineage>
</organism>
<dbReference type="CDD" id="cd08170">
    <property type="entry name" value="GlyDH"/>
    <property type="match status" value="1"/>
</dbReference>
<dbReference type="GO" id="GO:0046872">
    <property type="term" value="F:metal ion binding"/>
    <property type="evidence" value="ECO:0007669"/>
    <property type="project" value="UniProtKB-KW"/>
</dbReference>
<evidence type="ECO:0000256" key="4">
    <source>
        <dbReference type="ARBA" id="ARBA00023027"/>
    </source>
</evidence>
<dbReference type="NCBIfam" id="NF006941">
    <property type="entry name" value="PRK09423.1"/>
    <property type="match status" value="1"/>
</dbReference>
<comment type="caution">
    <text evidence="13">The sequence shown here is derived from an EMBL/GenBank/DDBJ whole genome shotgun (WGS) entry which is preliminary data.</text>
</comment>
<feature type="binding site" evidence="9">
    <location>
        <position position="267"/>
    </location>
    <ligand>
        <name>glycerol</name>
        <dbReference type="ChEBI" id="CHEBI:17754"/>
    </ligand>
</feature>
<dbReference type="Proteomes" id="UP000824175">
    <property type="component" value="Unassembled WGS sequence"/>
</dbReference>
<feature type="binding site" evidence="9">
    <location>
        <position position="250"/>
    </location>
    <ligand>
        <name>glycerol</name>
        <dbReference type="ChEBI" id="CHEBI:17754"/>
    </ligand>
</feature>
<dbReference type="InterPro" id="IPR018211">
    <property type="entry name" value="ADH_Fe_CS"/>
</dbReference>
<protein>
    <recommendedName>
        <fullName evidence="7">Glycerol dehydrogenase</fullName>
        <ecNumber evidence="6">1.1.1.6</ecNumber>
    </recommendedName>
</protein>
<proteinExistence type="inferred from homology"/>
<feature type="binding site" evidence="9">
    <location>
        <position position="170"/>
    </location>
    <ligand>
        <name>glycerol</name>
        <dbReference type="ChEBI" id="CHEBI:17754"/>
    </ligand>
</feature>
<evidence type="ECO:0000256" key="9">
    <source>
        <dbReference type="PIRSR" id="PIRSR000112-1"/>
    </source>
</evidence>
<comment type="similarity">
    <text evidence="1">Belongs to the iron-containing alcohol dehydrogenase family.</text>
</comment>
<gene>
    <name evidence="13" type="ORF">IAD15_01155</name>
</gene>
<dbReference type="PANTHER" id="PTHR43616:SF5">
    <property type="entry name" value="GLYCEROL DEHYDROGENASE 1"/>
    <property type="match status" value="1"/>
</dbReference>
<evidence type="ECO:0000256" key="2">
    <source>
        <dbReference type="ARBA" id="ARBA00022723"/>
    </source>
</evidence>
<reference evidence="13" key="2">
    <citation type="journal article" date="2021" name="PeerJ">
        <title>Extensive microbial diversity within the chicken gut microbiome revealed by metagenomics and culture.</title>
        <authorList>
            <person name="Gilroy R."/>
            <person name="Ravi A."/>
            <person name="Getino M."/>
            <person name="Pursley I."/>
            <person name="Horton D.L."/>
            <person name="Alikhan N.F."/>
            <person name="Baker D."/>
            <person name="Gharbi K."/>
            <person name="Hall N."/>
            <person name="Watson M."/>
            <person name="Adriaenssens E.M."/>
            <person name="Foster-Nyarko E."/>
            <person name="Jarju S."/>
            <person name="Secka A."/>
            <person name="Antonio M."/>
            <person name="Oren A."/>
            <person name="Chaudhuri R.R."/>
            <person name="La Ragione R."/>
            <person name="Hildebrand F."/>
            <person name="Pallen M.J."/>
        </authorList>
    </citation>
    <scope>NUCLEOTIDE SEQUENCE</scope>
    <source>
        <strain evidence="13">CHK195-11698</strain>
    </source>
</reference>
<feature type="binding site" evidence="11">
    <location>
        <begin position="115"/>
        <end position="118"/>
    </location>
    <ligand>
        <name>NAD(+)</name>
        <dbReference type="ChEBI" id="CHEBI:57540"/>
    </ligand>
</feature>
<dbReference type="EC" id="1.1.1.6" evidence="6"/>
<comment type="pathway">
    <text evidence="5">Polyol metabolism; glycerol fermentation; glycerone phosphate from glycerol (oxidative route): step 1/2.</text>
</comment>
<feature type="binding site" evidence="11">
    <location>
        <position position="130"/>
    </location>
    <ligand>
        <name>NAD(+)</name>
        <dbReference type="ChEBI" id="CHEBI:57540"/>
    </ligand>
</feature>
<evidence type="ECO:0000259" key="12">
    <source>
        <dbReference type="Pfam" id="PF00465"/>
    </source>
</evidence>
<dbReference type="AlphaFoldDB" id="A0A9D1HLB7"/>
<reference evidence="13" key="1">
    <citation type="submission" date="2020-10" db="EMBL/GenBank/DDBJ databases">
        <authorList>
            <person name="Gilroy R."/>
        </authorList>
    </citation>
    <scope>NUCLEOTIDE SEQUENCE</scope>
    <source>
        <strain evidence="13">CHK195-11698</strain>
    </source>
</reference>
<evidence type="ECO:0000313" key="13">
    <source>
        <dbReference type="EMBL" id="HIU12668.1"/>
    </source>
</evidence>
<keyword evidence="2 9" id="KW-0479">Metal-binding</keyword>
<feature type="binding site" evidence="11">
    <location>
        <position position="124"/>
    </location>
    <ligand>
        <name>NAD(+)</name>
        <dbReference type="ChEBI" id="CHEBI:57540"/>
    </ligand>
</feature>
<name>A0A9D1HLB7_9FIRM</name>
<evidence type="ECO:0000256" key="11">
    <source>
        <dbReference type="PIRSR" id="PIRSR000112-3"/>
    </source>
</evidence>
<evidence type="ECO:0000256" key="5">
    <source>
        <dbReference type="ARBA" id="ARBA00037918"/>
    </source>
</evidence>
<feature type="domain" description="Alcohol dehydrogenase iron-type/glycerol dehydrogenase GldA" evidence="12">
    <location>
        <begin position="8"/>
        <end position="152"/>
    </location>
</feature>
<sequence length="362" mass="39050">MLRRINAPGGYLQGPGALSSLTDVIQMMQKKDAYLIVDAFIENLYHDEIVTGFMKAEMPYQLAVFGGECSWQELHLHQAAGEKNDVIIGIGGGKTLDVAKAVASLLAKPVIIVPTSASSDAPCSQLAVIYTEQGTLERYLHLPHNPDWVIVDSTIIAKAPVRLLVAGIGDALSTYYEACACQASHLHQVQGARIVYQMAKQCLETLLSQGIKAIEAVKDGVCNDALEDVIEANIYLSGIGFESGGLAAAHAIHNGLTLLEETSVYLHGEKVAFGTLVQLALEQRSDEDILTLMTFCHQIGLPISLADIGLTEASDEHLLRAARASCQDEAMGHMPFAVRPEDVLSAIHRIDALARPFNKPSR</sequence>
<dbReference type="EMBL" id="DVMJ01000008">
    <property type="protein sequence ID" value="HIU12668.1"/>
    <property type="molecule type" value="Genomic_DNA"/>
</dbReference>
<dbReference type="InterPro" id="IPR001670">
    <property type="entry name" value="ADH_Fe/GldA"/>
</dbReference>
<evidence type="ECO:0000256" key="6">
    <source>
        <dbReference type="ARBA" id="ARBA00039147"/>
    </source>
</evidence>
<evidence type="ECO:0000313" key="14">
    <source>
        <dbReference type="Proteomes" id="UP000824175"/>
    </source>
</evidence>
<keyword evidence="3" id="KW-0560">Oxidoreductase</keyword>
<dbReference type="Gene3D" id="1.20.1090.10">
    <property type="entry name" value="Dehydroquinate synthase-like - alpha domain"/>
    <property type="match status" value="1"/>
</dbReference>
<dbReference type="SUPFAM" id="SSF56796">
    <property type="entry name" value="Dehydroquinate synthase-like"/>
    <property type="match status" value="1"/>
</dbReference>
<dbReference type="GO" id="GO:0008888">
    <property type="term" value="F:glycerol dehydrogenase (NAD+) activity"/>
    <property type="evidence" value="ECO:0007669"/>
    <property type="project" value="UniProtKB-EC"/>
</dbReference>